<gene>
    <name evidence="12" type="ordered locus">Rcas_2468</name>
</gene>
<evidence type="ECO:0000256" key="3">
    <source>
        <dbReference type="ARBA" id="ARBA00022801"/>
    </source>
</evidence>
<organism evidence="12 13">
    <name type="scientific">Roseiflexus castenholzii (strain DSM 13941 / HLO8)</name>
    <dbReference type="NCBI Taxonomy" id="383372"/>
    <lineage>
        <taxon>Bacteria</taxon>
        <taxon>Bacillati</taxon>
        <taxon>Chloroflexota</taxon>
        <taxon>Chloroflexia</taxon>
        <taxon>Chloroflexales</taxon>
        <taxon>Roseiflexineae</taxon>
        <taxon>Roseiflexaceae</taxon>
        <taxon>Roseiflexus</taxon>
    </lineage>
</organism>
<dbReference type="GO" id="GO:0009378">
    <property type="term" value="F:four-way junction helicase activity"/>
    <property type="evidence" value="ECO:0007669"/>
    <property type="project" value="TreeGrafter"/>
</dbReference>
<dbReference type="InterPro" id="IPR029057">
    <property type="entry name" value="PRTase-like"/>
</dbReference>
<dbReference type="SUPFAM" id="SSF52540">
    <property type="entry name" value="P-loop containing nucleoside triphosphate hydrolases"/>
    <property type="match status" value="1"/>
</dbReference>
<evidence type="ECO:0000256" key="8">
    <source>
        <dbReference type="ARBA" id="ARBA00034617"/>
    </source>
</evidence>
<dbReference type="Proteomes" id="UP000000263">
    <property type="component" value="Chromosome"/>
</dbReference>
<dbReference type="InterPro" id="IPR027417">
    <property type="entry name" value="P-loop_NTPase"/>
</dbReference>
<dbReference type="GO" id="GO:0016787">
    <property type="term" value="F:hydrolase activity"/>
    <property type="evidence" value="ECO:0007669"/>
    <property type="project" value="UniProtKB-KW"/>
</dbReference>
<dbReference type="Gene3D" id="3.40.50.300">
    <property type="entry name" value="P-loop containing nucleotide triphosphate hydrolases"/>
    <property type="match status" value="2"/>
</dbReference>
<dbReference type="GO" id="GO:0006310">
    <property type="term" value="P:DNA recombination"/>
    <property type="evidence" value="ECO:0007669"/>
    <property type="project" value="InterPro"/>
</dbReference>
<dbReference type="PROSITE" id="PS51192">
    <property type="entry name" value="HELICASE_ATP_BIND_1"/>
    <property type="match status" value="1"/>
</dbReference>
<keyword evidence="4 12" id="KW-0347">Helicase</keyword>
<feature type="domain" description="Helicase C-terminal" evidence="11">
    <location>
        <begin position="245"/>
        <end position="395"/>
    </location>
</feature>
<dbReference type="PROSITE" id="PS51194">
    <property type="entry name" value="HELICASE_CTER"/>
    <property type="match status" value="1"/>
</dbReference>
<dbReference type="GO" id="GO:0003677">
    <property type="term" value="F:DNA binding"/>
    <property type="evidence" value="ECO:0007669"/>
    <property type="project" value="UniProtKB-KW"/>
</dbReference>
<dbReference type="eggNOG" id="COG0514">
    <property type="taxonomic scope" value="Bacteria"/>
</dbReference>
<dbReference type="HOGENOM" id="CLU_001103_5_0_0"/>
<evidence type="ECO:0000259" key="10">
    <source>
        <dbReference type="PROSITE" id="PS51192"/>
    </source>
</evidence>
<keyword evidence="3" id="KW-0378">Hydrolase</keyword>
<dbReference type="PANTHER" id="PTHR13710:SF105">
    <property type="entry name" value="ATP-DEPENDENT DNA HELICASE Q1"/>
    <property type="match status" value="1"/>
</dbReference>
<feature type="domain" description="Helicase ATP-binding" evidence="10">
    <location>
        <begin position="44"/>
        <end position="219"/>
    </location>
</feature>
<dbReference type="Gene3D" id="3.40.50.2020">
    <property type="match status" value="1"/>
</dbReference>
<keyword evidence="7" id="KW-0413">Isomerase</keyword>
<dbReference type="SMART" id="SM00490">
    <property type="entry name" value="HELICc"/>
    <property type="match status" value="1"/>
</dbReference>
<dbReference type="GO" id="GO:0043138">
    <property type="term" value="F:3'-5' DNA helicase activity"/>
    <property type="evidence" value="ECO:0007669"/>
    <property type="project" value="UniProtKB-EC"/>
</dbReference>
<evidence type="ECO:0000313" key="12">
    <source>
        <dbReference type="EMBL" id="ABU58548.1"/>
    </source>
</evidence>
<evidence type="ECO:0000256" key="2">
    <source>
        <dbReference type="ARBA" id="ARBA00022741"/>
    </source>
</evidence>
<protein>
    <recommendedName>
        <fullName evidence="9">DNA 3'-5' helicase</fullName>
        <ecNumber evidence="9">5.6.2.4</ecNumber>
    </recommendedName>
</protein>
<dbReference type="KEGG" id="rca:Rcas_2468"/>
<dbReference type="PANTHER" id="PTHR13710">
    <property type="entry name" value="DNA HELICASE RECQ FAMILY MEMBER"/>
    <property type="match status" value="1"/>
</dbReference>
<dbReference type="NCBIfam" id="TIGR00614">
    <property type="entry name" value="recQ_fam"/>
    <property type="match status" value="1"/>
</dbReference>
<dbReference type="AlphaFoldDB" id="A7NM00"/>
<accession>A7NM00</accession>
<sequence length="708" mass="79329">MHALNEVLTLSTSMPLRHYAEHLLKQALRNPSATFRDGQWEAIADLVERRARLLVVQRTGWGKSLVYFLATRLLRERGSGPTLLISPLLALMRNQLLIAERVGVRAATINSSNKNEWTNVLSHLHAGGIDMLLVAPERLANDEFRSEALRPIADTISLFVVDEAHCISDWGHDFRPDYRRIARVLQMLPPTIPVLATTATANNRVVADIQVQLGVNLRIVRGPLARNTLRLQNIALDSQAERLAWLAAHIPDLPGSGVVYTLTVRDAQRVASWLQSCGIDAHAYWGDLDSQTREDLEQRLLESRIKVLVATTALGMGFDKPDLGFVVHFQRPGSVIHYYQQVGRAGRAIDQAYGILLSGKEDQDITEYFITTAFPPRDHIEMVLHTLESADEGLTMAQIESRVNLSRSQIEKTLKILSVETPSPVTKIDNRWFATPVNYTIDLQRIEDLTTLRRAEQERMREYVHASECLMVFLKRELDDPDLQPCGQCAVCIGQPLVSPTYPEALERRAVTFLQRHHQRIEPRRMWPGDALQVYGWRGKISPSLMAEEGRALCIWGDAGWGELVKRGKQIDGRFDNALIDALVELVRQRWLPEPAPGWVTCVPSLTHPTLVADMAQRLAQRLGLPFVAAVRKVRPTEPQKRMQNGFQQAHNIAGAFVVDRWSGIDGPVLLVDDMVDSGWTFTVVAALLREAGSGPVFPLALALVQGH</sequence>
<dbReference type="SMART" id="SM00487">
    <property type="entry name" value="DEXDc"/>
    <property type="match status" value="1"/>
</dbReference>
<comment type="catalytic activity">
    <reaction evidence="8">
        <text>Couples ATP hydrolysis with the unwinding of duplex DNA by translocating in the 3'-5' direction.</text>
        <dbReference type="EC" id="5.6.2.4"/>
    </reaction>
</comment>
<dbReference type="EC" id="5.6.2.4" evidence="9"/>
<evidence type="ECO:0000256" key="1">
    <source>
        <dbReference type="ARBA" id="ARBA00005446"/>
    </source>
</evidence>
<evidence type="ECO:0000256" key="9">
    <source>
        <dbReference type="ARBA" id="ARBA00034808"/>
    </source>
</evidence>
<dbReference type="InterPro" id="IPR011545">
    <property type="entry name" value="DEAD/DEAH_box_helicase_dom"/>
</dbReference>
<evidence type="ECO:0000256" key="6">
    <source>
        <dbReference type="ARBA" id="ARBA00023125"/>
    </source>
</evidence>
<dbReference type="GO" id="GO:0030894">
    <property type="term" value="C:replisome"/>
    <property type="evidence" value="ECO:0007669"/>
    <property type="project" value="TreeGrafter"/>
</dbReference>
<dbReference type="GO" id="GO:0006281">
    <property type="term" value="P:DNA repair"/>
    <property type="evidence" value="ECO:0007669"/>
    <property type="project" value="TreeGrafter"/>
</dbReference>
<evidence type="ECO:0000256" key="4">
    <source>
        <dbReference type="ARBA" id="ARBA00022806"/>
    </source>
</evidence>
<dbReference type="SUPFAM" id="SSF53271">
    <property type="entry name" value="PRTase-like"/>
    <property type="match status" value="1"/>
</dbReference>
<dbReference type="InterPro" id="IPR001650">
    <property type="entry name" value="Helicase_C-like"/>
</dbReference>
<dbReference type="CDD" id="cd06223">
    <property type="entry name" value="PRTases_typeI"/>
    <property type="match status" value="1"/>
</dbReference>
<keyword evidence="6" id="KW-0238">DNA-binding</keyword>
<dbReference type="InterPro" id="IPR000836">
    <property type="entry name" value="PRTase_dom"/>
</dbReference>
<dbReference type="STRING" id="383372.Rcas_2468"/>
<name>A7NM00_ROSCS</name>
<keyword evidence="13" id="KW-1185">Reference proteome</keyword>
<dbReference type="EMBL" id="CP000804">
    <property type="protein sequence ID" value="ABU58548.1"/>
    <property type="molecule type" value="Genomic_DNA"/>
</dbReference>
<dbReference type="Pfam" id="PF00270">
    <property type="entry name" value="DEAD"/>
    <property type="match status" value="1"/>
</dbReference>
<dbReference type="InterPro" id="IPR004589">
    <property type="entry name" value="DNA_helicase_ATP-dep_RecQ"/>
</dbReference>
<dbReference type="InterPro" id="IPR014001">
    <property type="entry name" value="Helicase_ATP-bd"/>
</dbReference>
<evidence type="ECO:0000259" key="11">
    <source>
        <dbReference type="PROSITE" id="PS51194"/>
    </source>
</evidence>
<dbReference type="GO" id="GO:0005737">
    <property type="term" value="C:cytoplasm"/>
    <property type="evidence" value="ECO:0007669"/>
    <property type="project" value="TreeGrafter"/>
</dbReference>
<keyword evidence="5" id="KW-0067">ATP-binding</keyword>
<evidence type="ECO:0000256" key="7">
    <source>
        <dbReference type="ARBA" id="ARBA00023235"/>
    </source>
</evidence>
<evidence type="ECO:0000313" key="13">
    <source>
        <dbReference type="Proteomes" id="UP000000263"/>
    </source>
</evidence>
<proteinExistence type="inferred from homology"/>
<evidence type="ECO:0000256" key="5">
    <source>
        <dbReference type="ARBA" id="ARBA00022840"/>
    </source>
</evidence>
<dbReference type="GO" id="GO:0043590">
    <property type="term" value="C:bacterial nucleoid"/>
    <property type="evidence" value="ECO:0007669"/>
    <property type="project" value="TreeGrafter"/>
</dbReference>
<dbReference type="InterPro" id="IPR002464">
    <property type="entry name" value="DNA/RNA_helicase_DEAH_CS"/>
</dbReference>
<dbReference type="Pfam" id="PF00271">
    <property type="entry name" value="Helicase_C"/>
    <property type="match status" value="1"/>
</dbReference>
<dbReference type="PROSITE" id="PS00690">
    <property type="entry name" value="DEAH_ATP_HELICASE"/>
    <property type="match status" value="1"/>
</dbReference>
<dbReference type="eggNOG" id="COG1040">
    <property type="taxonomic scope" value="Bacteria"/>
</dbReference>
<dbReference type="GO" id="GO:0005524">
    <property type="term" value="F:ATP binding"/>
    <property type="evidence" value="ECO:0007669"/>
    <property type="project" value="UniProtKB-KW"/>
</dbReference>
<reference evidence="12 13" key="1">
    <citation type="submission" date="2007-08" db="EMBL/GenBank/DDBJ databases">
        <title>Complete sequence of Roseiflexus castenholzii DSM 13941.</title>
        <authorList>
            <consortium name="US DOE Joint Genome Institute"/>
            <person name="Copeland A."/>
            <person name="Lucas S."/>
            <person name="Lapidus A."/>
            <person name="Barry K."/>
            <person name="Glavina del Rio T."/>
            <person name="Dalin E."/>
            <person name="Tice H."/>
            <person name="Pitluck S."/>
            <person name="Thompson L.S."/>
            <person name="Brettin T."/>
            <person name="Bruce D."/>
            <person name="Detter J.C."/>
            <person name="Han C."/>
            <person name="Tapia R."/>
            <person name="Schmutz J."/>
            <person name="Larimer F."/>
            <person name="Land M."/>
            <person name="Hauser L."/>
            <person name="Kyrpides N."/>
            <person name="Mikhailova N."/>
            <person name="Bryant D.A."/>
            <person name="Hanada S."/>
            <person name="Tsukatani Y."/>
            <person name="Richardson P."/>
        </authorList>
    </citation>
    <scope>NUCLEOTIDE SEQUENCE [LARGE SCALE GENOMIC DNA]</scope>
    <source>
        <strain evidence="13">DSM 13941 / HLO8</strain>
    </source>
</reference>
<keyword evidence="2" id="KW-0547">Nucleotide-binding</keyword>
<comment type="similarity">
    <text evidence="1">Belongs to the helicase family. RecQ subfamily.</text>
</comment>